<evidence type="ECO:0000256" key="1">
    <source>
        <dbReference type="ARBA" id="ARBA00004997"/>
    </source>
</evidence>
<dbReference type="AlphaFoldDB" id="T0Z7Q9"/>
<dbReference type="SUPFAM" id="SSF51621">
    <property type="entry name" value="Phosphoenolpyruvate/pyruvate domain"/>
    <property type="match status" value="1"/>
</dbReference>
<evidence type="ECO:0000256" key="2">
    <source>
        <dbReference type="ARBA" id="ARBA00008663"/>
    </source>
</evidence>
<keyword evidence="11 13" id="KW-0670">Pyruvate</keyword>
<evidence type="ECO:0000256" key="7">
    <source>
        <dbReference type="ARBA" id="ARBA00022777"/>
    </source>
</evidence>
<accession>T0Z7Q9</accession>
<comment type="pathway">
    <text evidence="1">Carbohydrate degradation; glycolysis; pyruvate from D-glyceraldehyde 3-phosphate: step 5/5.</text>
</comment>
<proteinExistence type="inferred from homology"/>
<dbReference type="UniPathway" id="UPA00109">
    <property type="reaction ID" value="UER00188"/>
</dbReference>
<evidence type="ECO:0000256" key="3">
    <source>
        <dbReference type="ARBA" id="ARBA00012142"/>
    </source>
</evidence>
<name>T0Z7Q9_9ZZZZ</name>
<keyword evidence="9" id="KW-0460">Magnesium</keyword>
<dbReference type="PRINTS" id="PR01050">
    <property type="entry name" value="PYRUVTKNASE"/>
</dbReference>
<dbReference type="Gene3D" id="3.20.20.60">
    <property type="entry name" value="Phosphoenolpyruvate-binding domains"/>
    <property type="match status" value="1"/>
</dbReference>
<dbReference type="InterPro" id="IPR040442">
    <property type="entry name" value="Pyrv_kinase-like_dom_sf"/>
</dbReference>
<evidence type="ECO:0000259" key="12">
    <source>
        <dbReference type="Pfam" id="PF00224"/>
    </source>
</evidence>
<keyword evidence="6" id="KW-0547">Nucleotide-binding</keyword>
<reference evidence="13" key="1">
    <citation type="submission" date="2013-08" db="EMBL/GenBank/DDBJ databases">
        <authorList>
            <person name="Mendez C."/>
            <person name="Richter M."/>
            <person name="Ferrer M."/>
            <person name="Sanchez J."/>
        </authorList>
    </citation>
    <scope>NUCLEOTIDE SEQUENCE</scope>
</reference>
<evidence type="ECO:0000256" key="4">
    <source>
        <dbReference type="ARBA" id="ARBA00022679"/>
    </source>
</evidence>
<dbReference type="PANTHER" id="PTHR11817">
    <property type="entry name" value="PYRUVATE KINASE"/>
    <property type="match status" value="1"/>
</dbReference>
<dbReference type="GO" id="GO:0000287">
    <property type="term" value="F:magnesium ion binding"/>
    <property type="evidence" value="ECO:0007669"/>
    <property type="project" value="InterPro"/>
</dbReference>
<keyword evidence="7 13" id="KW-0418">Kinase</keyword>
<dbReference type="GO" id="GO:0005524">
    <property type="term" value="F:ATP binding"/>
    <property type="evidence" value="ECO:0007669"/>
    <property type="project" value="UniProtKB-KW"/>
</dbReference>
<keyword evidence="5" id="KW-0479">Metal-binding</keyword>
<gene>
    <name evidence="13" type="ORF">B1A_22141</name>
</gene>
<dbReference type="InterPro" id="IPR001697">
    <property type="entry name" value="Pyr_Knase"/>
</dbReference>
<organism evidence="13">
    <name type="scientific">mine drainage metagenome</name>
    <dbReference type="NCBI Taxonomy" id="410659"/>
    <lineage>
        <taxon>unclassified sequences</taxon>
        <taxon>metagenomes</taxon>
        <taxon>ecological metagenomes</taxon>
    </lineage>
</organism>
<reference evidence="13" key="2">
    <citation type="journal article" date="2014" name="ISME J.">
        <title>Microbial stratification in low pH oxic and suboxic macroscopic growths along an acid mine drainage.</title>
        <authorList>
            <person name="Mendez-Garcia C."/>
            <person name="Mesa V."/>
            <person name="Sprenger R.R."/>
            <person name="Richter M."/>
            <person name="Diez M.S."/>
            <person name="Solano J."/>
            <person name="Bargiela R."/>
            <person name="Golyshina O.V."/>
            <person name="Manteca A."/>
            <person name="Ramos J.L."/>
            <person name="Gallego J.R."/>
            <person name="Llorente I."/>
            <person name="Martins Dos Santos V.A."/>
            <person name="Jensen O.N."/>
            <person name="Pelaez A.I."/>
            <person name="Sanchez J."/>
            <person name="Ferrer M."/>
        </authorList>
    </citation>
    <scope>NUCLEOTIDE SEQUENCE</scope>
</reference>
<evidence type="ECO:0000256" key="10">
    <source>
        <dbReference type="ARBA" id="ARBA00023152"/>
    </source>
</evidence>
<dbReference type="InterPro" id="IPR015793">
    <property type="entry name" value="Pyrv_Knase_brl"/>
</dbReference>
<evidence type="ECO:0000256" key="9">
    <source>
        <dbReference type="ARBA" id="ARBA00022842"/>
    </source>
</evidence>
<evidence type="ECO:0000256" key="6">
    <source>
        <dbReference type="ARBA" id="ARBA00022741"/>
    </source>
</evidence>
<dbReference type="GO" id="GO:0016301">
    <property type="term" value="F:kinase activity"/>
    <property type="evidence" value="ECO:0007669"/>
    <property type="project" value="UniProtKB-KW"/>
</dbReference>
<keyword evidence="4 13" id="KW-0808">Transferase</keyword>
<dbReference type="GO" id="GO:0004743">
    <property type="term" value="F:pyruvate kinase activity"/>
    <property type="evidence" value="ECO:0007669"/>
    <property type="project" value="UniProtKB-EC"/>
</dbReference>
<evidence type="ECO:0000256" key="8">
    <source>
        <dbReference type="ARBA" id="ARBA00022840"/>
    </source>
</evidence>
<dbReference type="GO" id="GO:0030955">
    <property type="term" value="F:potassium ion binding"/>
    <property type="evidence" value="ECO:0007669"/>
    <property type="project" value="InterPro"/>
</dbReference>
<feature type="non-terminal residue" evidence="13">
    <location>
        <position position="93"/>
    </location>
</feature>
<dbReference type="EC" id="2.7.1.40" evidence="3"/>
<keyword evidence="8" id="KW-0067">ATP-binding</keyword>
<feature type="domain" description="Pyruvate kinase barrel" evidence="12">
    <location>
        <begin position="3"/>
        <end position="93"/>
    </location>
</feature>
<comment type="similarity">
    <text evidence="2">Belongs to the pyruvate kinase family.</text>
</comment>
<sequence>MGIVAKIERAEALAHLDEILDVADGIMVARGDLGIEVPLERLALEQKRMIRAAHRAGRFSIVATQMLMSMVHAPRPTRAEATDVANAVLDGAD</sequence>
<protein>
    <recommendedName>
        <fullName evidence="3">pyruvate kinase</fullName>
        <ecNumber evidence="3">2.7.1.40</ecNumber>
    </recommendedName>
</protein>
<keyword evidence="10" id="KW-0324">Glycolysis</keyword>
<comment type="caution">
    <text evidence="13">The sequence shown here is derived from an EMBL/GenBank/DDBJ whole genome shotgun (WGS) entry which is preliminary data.</text>
</comment>
<dbReference type="Pfam" id="PF00224">
    <property type="entry name" value="PK"/>
    <property type="match status" value="1"/>
</dbReference>
<evidence type="ECO:0000256" key="5">
    <source>
        <dbReference type="ARBA" id="ARBA00022723"/>
    </source>
</evidence>
<evidence type="ECO:0000256" key="11">
    <source>
        <dbReference type="ARBA" id="ARBA00023317"/>
    </source>
</evidence>
<evidence type="ECO:0000313" key="13">
    <source>
        <dbReference type="EMBL" id="EQD25825.1"/>
    </source>
</evidence>
<dbReference type="InterPro" id="IPR015813">
    <property type="entry name" value="Pyrv/PenolPyrv_kinase-like_dom"/>
</dbReference>
<dbReference type="EMBL" id="AUZX01016379">
    <property type="protein sequence ID" value="EQD25825.1"/>
    <property type="molecule type" value="Genomic_DNA"/>
</dbReference>